<dbReference type="AlphaFoldDB" id="A0A6A4H747"/>
<gene>
    <name evidence="1" type="ORF">BT96DRAFT_254853</name>
</gene>
<reference evidence="1" key="1">
    <citation type="journal article" date="2019" name="Environ. Microbiol.">
        <title>Fungal ecological strategies reflected in gene transcription - a case study of two litter decomposers.</title>
        <authorList>
            <person name="Barbi F."/>
            <person name="Kohler A."/>
            <person name="Barry K."/>
            <person name="Baskaran P."/>
            <person name="Daum C."/>
            <person name="Fauchery L."/>
            <person name="Ihrmark K."/>
            <person name="Kuo A."/>
            <person name="LaButti K."/>
            <person name="Lipzen A."/>
            <person name="Morin E."/>
            <person name="Grigoriev I.V."/>
            <person name="Henrissat B."/>
            <person name="Lindahl B."/>
            <person name="Martin F."/>
        </authorList>
    </citation>
    <scope>NUCLEOTIDE SEQUENCE</scope>
    <source>
        <strain evidence="1">JB14</strain>
    </source>
</reference>
<evidence type="ECO:0000313" key="1">
    <source>
        <dbReference type="EMBL" id="KAE9392997.1"/>
    </source>
</evidence>
<evidence type="ECO:0000313" key="2">
    <source>
        <dbReference type="Proteomes" id="UP000799118"/>
    </source>
</evidence>
<sequence>MSFFPTMRPFCDSLVCLLDLPGQARRLPFEYLDSQVTPGIMMRIPLYPHAKIWEGPGSPHPYPDWNCTPHFDPLRTWNHSLLSPLPSIPSFAILICPRHLKSSIKSTNYTRAKRLILSGKSPSTKPLRPSYRSASELSIPATDEVLKDLESCMRAMPSDAPLLQDKILDQHNIFSFSSQKPGRRLYPFVQDRDSQFEEDEEFYSMP</sequence>
<keyword evidence="2" id="KW-1185">Reference proteome</keyword>
<proteinExistence type="predicted"/>
<organism evidence="1 2">
    <name type="scientific">Gymnopus androsaceus JB14</name>
    <dbReference type="NCBI Taxonomy" id="1447944"/>
    <lineage>
        <taxon>Eukaryota</taxon>
        <taxon>Fungi</taxon>
        <taxon>Dikarya</taxon>
        <taxon>Basidiomycota</taxon>
        <taxon>Agaricomycotina</taxon>
        <taxon>Agaricomycetes</taxon>
        <taxon>Agaricomycetidae</taxon>
        <taxon>Agaricales</taxon>
        <taxon>Marasmiineae</taxon>
        <taxon>Omphalotaceae</taxon>
        <taxon>Gymnopus</taxon>
    </lineage>
</organism>
<protein>
    <submittedName>
        <fullName evidence="1">Uncharacterized protein</fullName>
    </submittedName>
</protein>
<accession>A0A6A4H747</accession>
<dbReference type="Proteomes" id="UP000799118">
    <property type="component" value="Unassembled WGS sequence"/>
</dbReference>
<name>A0A6A4H747_9AGAR</name>
<dbReference type="EMBL" id="ML769582">
    <property type="protein sequence ID" value="KAE9392997.1"/>
    <property type="molecule type" value="Genomic_DNA"/>
</dbReference>